<dbReference type="InterPro" id="IPR015813">
    <property type="entry name" value="Pyrv/PenolPyrv_kinase-like_dom"/>
</dbReference>
<protein>
    <submittedName>
        <fullName evidence="5">ATP/GTP-binding protein</fullName>
    </submittedName>
</protein>
<dbReference type="GO" id="GO:0003824">
    <property type="term" value="F:catalytic activity"/>
    <property type="evidence" value="ECO:0007669"/>
    <property type="project" value="InterPro"/>
</dbReference>
<name>A0A7I8D2A4_9FIRM</name>
<dbReference type="RefSeq" id="WP_215532977.1">
    <property type="nucleotide sequence ID" value="NZ_AP023321.1"/>
</dbReference>
<sequence length="329" mass="37381">MMDQKSEGSRELSPYEVGALLYAPANHKTVIDRLIAEEIQGPYSLALCLEDAISDQAVDEAEQLVIDSLKRVWRAAAEKVFYLPNIFIRVRSAEQMKRIFERLAQGRQILTGFIAPKFSCGCAASYLDALADIQEKTEHRVYLMPILESQDLIDLKTRRSHLCELKERLDAVKPSILNVRVGGNDFCKEFGVRRRWGENIYQISCISNVLGDIIACFGREYVVSGPVWEYFTGPDESWKEGLRREIRLDMLNGFVGKTVIHPNQIPVVNEMLRVSQEDYEDAMGILGMQDDEQVLVSKSAGGSRMNEFKTHEKWAQKILTLADIYGVRP</sequence>
<dbReference type="SUPFAM" id="SSF51621">
    <property type="entry name" value="Phosphoenolpyruvate/pyruvate domain"/>
    <property type="match status" value="1"/>
</dbReference>
<dbReference type="PANTHER" id="PTHR32308:SF10">
    <property type="entry name" value="CITRATE LYASE SUBUNIT BETA"/>
    <property type="match status" value="1"/>
</dbReference>
<dbReference type="Gene3D" id="3.20.20.60">
    <property type="entry name" value="Phosphoenolpyruvate-binding domains"/>
    <property type="match status" value="1"/>
</dbReference>
<dbReference type="Proteomes" id="UP000593890">
    <property type="component" value="Chromosome"/>
</dbReference>
<accession>A0A7I8D2A4</accession>
<dbReference type="AlphaFoldDB" id="A0A7I8D2A4"/>
<keyword evidence="3 4" id="KW-0460">Magnesium</keyword>
<evidence type="ECO:0000313" key="5">
    <source>
        <dbReference type="EMBL" id="BCI60957.1"/>
    </source>
</evidence>
<evidence type="ECO:0000313" key="6">
    <source>
        <dbReference type="Proteomes" id="UP000593890"/>
    </source>
</evidence>
<dbReference type="GO" id="GO:0006107">
    <property type="term" value="P:oxaloacetate metabolic process"/>
    <property type="evidence" value="ECO:0007669"/>
    <property type="project" value="TreeGrafter"/>
</dbReference>
<dbReference type="PIRSF" id="PIRSF015582">
    <property type="entry name" value="Cit_lyase_B"/>
    <property type="match status" value="1"/>
</dbReference>
<dbReference type="KEGG" id="sman:C12CBH8_15960"/>
<dbReference type="GO" id="GO:0000287">
    <property type="term" value="F:magnesium ion binding"/>
    <property type="evidence" value="ECO:0007669"/>
    <property type="project" value="TreeGrafter"/>
</dbReference>
<comment type="cofactor">
    <cofactor evidence="1">
        <name>Mg(2+)</name>
        <dbReference type="ChEBI" id="CHEBI:18420"/>
    </cofactor>
</comment>
<dbReference type="InterPro" id="IPR011206">
    <property type="entry name" value="Citrate_lyase_beta/mcl1/mcl2"/>
</dbReference>
<keyword evidence="2 4" id="KW-0479">Metal-binding</keyword>
<evidence type="ECO:0000256" key="3">
    <source>
        <dbReference type="ARBA" id="ARBA00022842"/>
    </source>
</evidence>
<feature type="binding site" evidence="4">
    <location>
        <position position="185"/>
    </location>
    <ligand>
        <name>Mg(2+)</name>
        <dbReference type="ChEBI" id="CHEBI:18420"/>
    </ligand>
</feature>
<evidence type="ECO:0000256" key="1">
    <source>
        <dbReference type="ARBA" id="ARBA00001946"/>
    </source>
</evidence>
<evidence type="ECO:0000256" key="4">
    <source>
        <dbReference type="PIRSR" id="PIRSR015582-2"/>
    </source>
</evidence>
<organism evidence="5 6">
    <name type="scientific">Solibaculum mannosilyticum</name>
    <dbReference type="NCBI Taxonomy" id="2780922"/>
    <lineage>
        <taxon>Bacteria</taxon>
        <taxon>Bacillati</taxon>
        <taxon>Bacillota</taxon>
        <taxon>Clostridia</taxon>
        <taxon>Eubacteriales</taxon>
        <taxon>Oscillospiraceae</taxon>
        <taxon>Solibaculum</taxon>
    </lineage>
</organism>
<dbReference type="InterPro" id="IPR039480">
    <property type="entry name" value="C-C_Bond_Lyase-like"/>
</dbReference>
<dbReference type="PANTHER" id="PTHR32308">
    <property type="entry name" value="LYASE BETA SUBUNIT, PUTATIVE (AFU_ORTHOLOGUE AFUA_4G13030)-RELATED"/>
    <property type="match status" value="1"/>
</dbReference>
<dbReference type="Pfam" id="PF15617">
    <property type="entry name" value="C-C_Bond_Lyase"/>
    <property type="match status" value="1"/>
</dbReference>
<proteinExistence type="predicted"/>
<keyword evidence="6" id="KW-1185">Reference proteome</keyword>
<dbReference type="InterPro" id="IPR040442">
    <property type="entry name" value="Pyrv_kinase-like_dom_sf"/>
</dbReference>
<reference evidence="6" key="1">
    <citation type="submission" date="2020-07" db="EMBL/GenBank/DDBJ databases">
        <title>Complete genome sequencing of Clostridia bacterium strain 12CBH8.</title>
        <authorList>
            <person name="Sakamoto M."/>
            <person name="Murakami T."/>
            <person name="Mori H."/>
        </authorList>
    </citation>
    <scope>NUCLEOTIDE SEQUENCE [LARGE SCALE GENOMIC DNA]</scope>
    <source>
        <strain evidence="6">12CBH8</strain>
    </source>
</reference>
<gene>
    <name evidence="5" type="ORF">C12CBH8_15960</name>
</gene>
<dbReference type="EMBL" id="AP023321">
    <property type="protein sequence ID" value="BCI60957.1"/>
    <property type="molecule type" value="Genomic_DNA"/>
</dbReference>
<evidence type="ECO:0000256" key="2">
    <source>
        <dbReference type="ARBA" id="ARBA00022723"/>
    </source>
</evidence>